<gene>
    <name evidence="2" type="ORF">ETSY2_12655</name>
</gene>
<reference evidence="2 3" key="1">
    <citation type="journal article" date="2014" name="Nature">
        <title>An environmental bacterial taxon with a large and distinct metabolic repertoire.</title>
        <authorList>
            <person name="Wilson M.C."/>
            <person name="Mori T."/>
            <person name="Ruckert C."/>
            <person name="Uria A.R."/>
            <person name="Helf M.J."/>
            <person name="Takada K."/>
            <person name="Gernert C."/>
            <person name="Steffens U.A."/>
            <person name="Heycke N."/>
            <person name="Schmitt S."/>
            <person name="Rinke C."/>
            <person name="Helfrich E.J."/>
            <person name="Brachmann A.O."/>
            <person name="Gurgui C."/>
            <person name="Wakimoto T."/>
            <person name="Kracht M."/>
            <person name="Crusemann M."/>
            <person name="Hentschel U."/>
            <person name="Abe I."/>
            <person name="Matsunaga S."/>
            <person name="Kalinowski J."/>
            <person name="Takeyama H."/>
            <person name="Piel J."/>
        </authorList>
    </citation>
    <scope>NUCLEOTIDE SEQUENCE [LARGE SCALE GENOMIC DNA]</scope>
    <source>
        <strain evidence="3">TSY2</strain>
    </source>
</reference>
<keyword evidence="1" id="KW-1133">Transmembrane helix</keyword>
<feature type="transmembrane region" description="Helical" evidence="1">
    <location>
        <begin position="94"/>
        <end position="114"/>
    </location>
</feature>
<feature type="transmembrane region" description="Helical" evidence="1">
    <location>
        <begin position="150"/>
        <end position="168"/>
    </location>
</feature>
<accession>W4MBB6</accession>
<evidence type="ECO:0000256" key="1">
    <source>
        <dbReference type="SAM" id="Phobius"/>
    </source>
</evidence>
<protein>
    <recommendedName>
        <fullName evidence="4">Abortive infection protein</fullName>
    </recommendedName>
</protein>
<feature type="transmembrane region" description="Helical" evidence="1">
    <location>
        <begin position="48"/>
        <end position="74"/>
    </location>
</feature>
<dbReference type="HOGENOM" id="CLU_1381898_0_0_7"/>
<dbReference type="Proteomes" id="UP000019140">
    <property type="component" value="Unassembled WGS sequence"/>
</dbReference>
<keyword evidence="1" id="KW-0472">Membrane</keyword>
<evidence type="ECO:0000313" key="3">
    <source>
        <dbReference type="Proteomes" id="UP000019140"/>
    </source>
</evidence>
<dbReference type="GO" id="GO:0080120">
    <property type="term" value="P:CAAX-box protein maturation"/>
    <property type="evidence" value="ECO:0007669"/>
    <property type="project" value="UniProtKB-ARBA"/>
</dbReference>
<dbReference type="EMBL" id="AZHX01000505">
    <property type="protein sequence ID" value="ETX07191.1"/>
    <property type="molecule type" value="Genomic_DNA"/>
</dbReference>
<dbReference type="GO" id="GO:0004175">
    <property type="term" value="F:endopeptidase activity"/>
    <property type="evidence" value="ECO:0007669"/>
    <property type="project" value="UniProtKB-ARBA"/>
</dbReference>
<keyword evidence="3" id="KW-1185">Reference proteome</keyword>
<keyword evidence="1" id="KW-0812">Transmembrane</keyword>
<organism evidence="2 3">
    <name type="scientific">Candidatus Entotheonella gemina</name>
    <dbReference type="NCBI Taxonomy" id="1429439"/>
    <lineage>
        <taxon>Bacteria</taxon>
        <taxon>Pseudomonadati</taxon>
        <taxon>Nitrospinota/Tectimicrobiota group</taxon>
        <taxon>Candidatus Tectimicrobiota</taxon>
        <taxon>Candidatus Entotheonellia</taxon>
        <taxon>Candidatus Entotheonellales</taxon>
        <taxon>Candidatus Entotheonellaceae</taxon>
        <taxon>Candidatus Entotheonella</taxon>
    </lineage>
</organism>
<evidence type="ECO:0008006" key="4">
    <source>
        <dbReference type="Google" id="ProtNLM"/>
    </source>
</evidence>
<proteinExistence type="predicted"/>
<evidence type="ECO:0000313" key="2">
    <source>
        <dbReference type="EMBL" id="ETX07191.1"/>
    </source>
</evidence>
<dbReference type="AlphaFoldDB" id="W4MBB6"/>
<name>W4MBB6_9BACT</name>
<feature type="transmembrane region" description="Helical" evidence="1">
    <location>
        <begin position="126"/>
        <end position="144"/>
    </location>
</feature>
<comment type="caution">
    <text evidence="2">The sequence shown here is derived from an EMBL/GenBank/DDBJ whole genome shotgun (WGS) entry which is preliminary data.</text>
</comment>
<feature type="transmembrane region" description="Helical" evidence="1">
    <location>
        <begin position="175"/>
        <end position="196"/>
    </location>
</feature>
<sequence>MEPQLISSQNHRFSAPRLWEITKQMTYLFVSCWHRYLTTTRSYPVIRFILEMILLAWFLKIVMTLPVSLMVLLIYGDPAVWQNPQQADFALRPVANAILALAVAPILETIIGQWAPIAAVRQWTQCQPLVLATATLFFAGLHLFSWDVTIFFATLPVGFVLAWSFLVWHRQSRTHAVGVTAVIHALHNAIALLLMAW</sequence>